<evidence type="ECO:0000313" key="4">
    <source>
        <dbReference type="EMBL" id="GLR14670.1"/>
    </source>
</evidence>
<dbReference type="EMBL" id="BSOG01000005">
    <property type="protein sequence ID" value="GLR14670.1"/>
    <property type="molecule type" value="Genomic_DNA"/>
</dbReference>
<dbReference type="Proteomes" id="UP001156706">
    <property type="component" value="Unassembled WGS sequence"/>
</dbReference>
<dbReference type="PROSITE" id="PS51000">
    <property type="entry name" value="HTH_DEOR_2"/>
    <property type="match status" value="1"/>
</dbReference>
<dbReference type="PANTHER" id="PTHR34580">
    <property type="match status" value="1"/>
</dbReference>
<evidence type="ECO:0000313" key="5">
    <source>
        <dbReference type="Proteomes" id="UP001156706"/>
    </source>
</evidence>
<keyword evidence="2" id="KW-0804">Transcription</keyword>
<evidence type="ECO:0000259" key="3">
    <source>
        <dbReference type="PROSITE" id="PS51000"/>
    </source>
</evidence>
<protein>
    <submittedName>
        <fullName evidence="4">DNA-binding transcriptional regulator</fullName>
    </submittedName>
</protein>
<keyword evidence="5" id="KW-1185">Reference proteome</keyword>
<dbReference type="RefSeq" id="WP_284197741.1">
    <property type="nucleotide sequence ID" value="NZ_BSOG01000005.1"/>
</dbReference>
<dbReference type="Gene3D" id="1.10.10.10">
    <property type="entry name" value="Winged helix-like DNA-binding domain superfamily/Winged helix DNA-binding domain"/>
    <property type="match status" value="1"/>
</dbReference>
<evidence type="ECO:0000256" key="2">
    <source>
        <dbReference type="ARBA" id="ARBA00023163"/>
    </source>
</evidence>
<dbReference type="InterPro" id="IPR026881">
    <property type="entry name" value="WYL_dom"/>
</dbReference>
<proteinExistence type="predicted"/>
<dbReference type="InterPro" id="IPR051534">
    <property type="entry name" value="CBASS_pafABC_assoc_protein"/>
</dbReference>
<keyword evidence="1" id="KW-0805">Transcription regulation</keyword>
<dbReference type="SUPFAM" id="SSF46785">
    <property type="entry name" value="Winged helix' DNA-binding domain"/>
    <property type="match status" value="1"/>
</dbReference>
<dbReference type="GO" id="GO:0003677">
    <property type="term" value="F:DNA binding"/>
    <property type="evidence" value="ECO:0007669"/>
    <property type="project" value="UniProtKB-KW"/>
</dbReference>
<dbReference type="InterPro" id="IPR036390">
    <property type="entry name" value="WH_DNA-bd_sf"/>
</dbReference>
<reference evidence="5" key="1">
    <citation type="journal article" date="2019" name="Int. J. Syst. Evol. Microbiol.">
        <title>The Global Catalogue of Microorganisms (GCM) 10K type strain sequencing project: providing services to taxonomists for standard genome sequencing and annotation.</title>
        <authorList>
            <consortium name="The Broad Institute Genomics Platform"/>
            <consortium name="The Broad Institute Genome Sequencing Center for Infectious Disease"/>
            <person name="Wu L."/>
            <person name="Ma J."/>
        </authorList>
    </citation>
    <scope>NUCLEOTIDE SEQUENCE [LARGE SCALE GENOMIC DNA]</scope>
    <source>
        <strain evidence="5">NBRC 110044</strain>
    </source>
</reference>
<dbReference type="InterPro" id="IPR001034">
    <property type="entry name" value="DeoR_HTH"/>
</dbReference>
<comment type="caution">
    <text evidence="4">The sequence shown here is derived from an EMBL/GenBank/DDBJ whole genome shotgun (WGS) entry which is preliminary data.</text>
</comment>
<sequence>MRRADRLFQIVQLLRGRRLTTARWLAEQLEISERTVYRDIRDLMLSGVPIEGEAGVGYTLRHKLDLPPLMFDREELTALRLGAEMAGAWSDPQLARAAQTALAKINSALPSDLRRPTAAMYAPCYNNHDAAFGPLRNAIDNQLEVELQYRKPDGPIESRKVLPLALFFWGKHWTLAAWCELRQDHRHFRLERILSFKVLEQRFVSTPERSLRAWMKAAGAPADALD</sequence>
<organism evidence="4 5">
    <name type="scientific">Chitinimonas prasina</name>
    <dbReference type="NCBI Taxonomy" id="1434937"/>
    <lineage>
        <taxon>Bacteria</taxon>
        <taxon>Pseudomonadati</taxon>
        <taxon>Pseudomonadota</taxon>
        <taxon>Betaproteobacteria</taxon>
        <taxon>Neisseriales</taxon>
        <taxon>Chitinibacteraceae</taxon>
        <taxon>Chitinimonas</taxon>
    </lineage>
</organism>
<dbReference type="PROSITE" id="PS52050">
    <property type="entry name" value="WYL"/>
    <property type="match status" value="1"/>
</dbReference>
<dbReference type="InterPro" id="IPR013196">
    <property type="entry name" value="HTH_11"/>
</dbReference>
<gene>
    <name evidence="4" type="ORF">GCM10007907_34600</name>
</gene>
<keyword evidence="4" id="KW-0238">DNA-binding</keyword>
<dbReference type="PANTHER" id="PTHR34580:SF3">
    <property type="entry name" value="PROTEIN PAFB"/>
    <property type="match status" value="1"/>
</dbReference>
<accession>A0ABQ5YI51</accession>
<feature type="domain" description="HTH deoR-type" evidence="3">
    <location>
        <begin position="3"/>
        <end position="58"/>
    </location>
</feature>
<evidence type="ECO:0000256" key="1">
    <source>
        <dbReference type="ARBA" id="ARBA00023015"/>
    </source>
</evidence>
<name>A0ABQ5YI51_9NEIS</name>
<dbReference type="Pfam" id="PF13280">
    <property type="entry name" value="WYL"/>
    <property type="match status" value="1"/>
</dbReference>
<dbReference type="Pfam" id="PF08279">
    <property type="entry name" value="HTH_11"/>
    <property type="match status" value="1"/>
</dbReference>
<dbReference type="InterPro" id="IPR036388">
    <property type="entry name" value="WH-like_DNA-bd_sf"/>
</dbReference>